<name>A0A382CGR7_9ZZZZ</name>
<dbReference type="AlphaFoldDB" id="A0A382CGR7"/>
<proteinExistence type="predicted"/>
<protein>
    <submittedName>
        <fullName evidence="1">Uncharacterized protein</fullName>
    </submittedName>
</protein>
<dbReference type="EMBL" id="UINC01034443">
    <property type="protein sequence ID" value="SVB25286.1"/>
    <property type="molecule type" value="Genomic_DNA"/>
</dbReference>
<sequence>NEIHTPFYEMVQRTKKNKSFRYFPSSGKTQTYKEMMKKKMIFPNYSGNQKNKEPITIKLKKKIDLKISK</sequence>
<organism evidence="1">
    <name type="scientific">marine metagenome</name>
    <dbReference type="NCBI Taxonomy" id="408172"/>
    <lineage>
        <taxon>unclassified sequences</taxon>
        <taxon>metagenomes</taxon>
        <taxon>ecological metagenomes</taxon>
    </lineage>
</organism>
<feature type="non-terminal residue" evidence="1">
    <location>
        <position position="1"/>
    </location>
</feature>
<evidence type="ECO:0000313" key="1">
    <source>
        <dbReference type="EMBL" id="SVB25286.1"/>
    </source>
</evidence>
<reference evidence="1" key="1">
    <citation type="submission" date="2018-05" db="EMBL/GenBank/DDBJ databases">
        <authorList>
            <person name="Lanie J.A."/>
            <person name="Ng W.-L."/>
            <person name="Kazmierczak K.M."/>
            <person name="Andrzejewski T.M."/>
            <person name="Davidsen T.M."/>
            <person name="Wayne K.J."/>
            <person name="Tettelin H."/>
            <person name="Glass J.I."/>
            <person name="Rusch D."/>
            <person name="Podicherti R."/>
            <person name="Tsui H.-C.T."/>
            <person name="Winkler M.E."/>
        </authorList>
    </citation>
    <scope>NUCLEOTIDE SEQUENCE</scope>
</reference>
<accession>A0A382CGR7</accession>
<gene>
    <name evidence="1" type="ORF">METZ01_LOCUS178140</name>
</gene>